<dbReference type="InterPro" id="IPR005248">
    <property type="entry name" value="NadD/NMNAT"/>
</dbReference>
<dbReference type="EC" id="2.7.7.18" evidence="14"/>
<evidence type="ECO:0000256" key="6">
    <source>
        <dbReference type="ARBA" id="ARBA00022723"/>
    </source>
</evidence>
<keyword evidence="7 14" id="KW-0547">Nucleotide-binding</keyword>
<evidence type="ECO:0000256" key="8">
    <source>
        <dbReference type="ARBA" id="ARBA00022801"/>
    </source>
</evidence>
<evidence type="ECO:0000256" key="3">
    <source>
        <dbReference type="ARBA" id="ARBA00022642"/>
    </source>
</evidence>
<accession>A0A1H6HV31</accession>
<evidence type="ECO:0000259" key="15">
    <source>
        <dbReference type="PROSITE" id="PS51831"/>
    </source>
</evidence>
<keyword evidence="10" id="KW-0408">Iron</keyword>
<dbReference type="InterPro" id="IPR005249">
    <property type="entry name" value="YqeK"/>
</dbReference>
<dbReference type="GO" id="GO:0046872">
    <property type="term" value="F:metal ion binding"/>
    <property type="evidence" value="ECO:0007669"/>
    <property type="project" value="UniProtKB-KW"/>
</dbReference>
<dbReference type="Pfam" id="PF01966">
    <property type="entry name" value="HD"/>
    <property type="match status" value="1"/>
</dbReference>
<keyword evidence="8" id="KW-0378">Hydrolase</keyword>
<dbReference type="GO" id="GO:0004515">
    <property type="term" value="F:nicotinate-nucleotide adenylyltransferase activity"/>
    <property type="evidence" value="ECO:0007669"/>
    <property type="project" value="UniProtKB-UniRule"/>
</dbReference>
<dbReference type="InterPro" id="IPR003607">
    <property type="entry name" value="HD/PDEase_dom"/>
</dbReference>
<comment type="catalytic activity">
    <reaction evidence="13">
        <text>P(1),P(4)-bis(5'-adenosyl) tetraphosphate + H2O = 2 ADP + 2 H(+)</text>
        <dbReference type="Rhea" id="RHEA:24252"/>
        <dbReference type="ChEBI" id="CHEBI:15377"/>
        <dbReference type="ChEBI" id="CHEBI:15378"/>
        <dbReference type="ChEBI" id="CHEBI:58141"/>
        <dbReference type="ChEBI" id="CHEBI:456216"/>
        <dbReference type="EC" id="3.6.1.41"/>
    </reaction>
</comment>
<dbReference type="CDD" id="cd02165">
    <property type="entry name" value="NMNAT"/>
    <property type="match status" value="1"/>
</dbReference>
<evidence type="ECO:0000256" key="10">
    <source>
        <dbReference type="ARBA" id="ARBA00023004"/>
    </source>
</evidence>
<evidence type="ECO:0000256" key="11">
    <source>
        <dbReference type="ARBA" id="ARBA00023027"/>
    </source>
</evidence>
<evidence type="ECO:0000313" key="17">
    <source>
        <dbReference type="Proteomes" id="UP000183190"/>
    </source>
</evidence>
<evidence type="ECO:0000256" key="12">
    <source>
        <dbReference type="ARBA" id="ARBA00048721"/>
    </source>
</evidence>
<dbReference type="AlphaFoldDB" id="A0A1H6HV31"/>
<dbReference type="Gene3D" id="3.40.50.620">
    <property type="entry name" value="HUPs"/>
    <property type="match status" value="1"/>
</dbReference>
<evidence type="ECO:0000256" key="7">
    <source>
        <dbReference type="ARBA" id="ARBA00022741"/>
    </source>
</evidence>
<proteinExistence type="inferred from homology"/>
<evidence type="ECO:0000256" key="5">
    <source>
        <dbReference type="ARBA" id="ARBA00022695"/>
    </source>
</evidence>
<dbReference type="SMART" id="SM00471">
    <property type="entry name" value="HDc"/>
    <property type="match status" value="1"/>
</dbReference>
<dbReference type="NCBIfam" id="TIGR00488">
    <property type="entry name" value="bis(5'-nucleosyl)-tetraphosphatase (symmetrical) YqeK"/>
    <property type="match status" value="1"/>
</dbReference>
<dbReference type="GO" id="GO:0009435">
    <property type="term" value="P:NAD+ biosynthetic process"/>
    <property type="evidence" value="ECO:0007669"/>
    <property type="project" value="UniProtKB-UniRule"/>
</dbReference>
<evidence type="ECO:0000256" key="2">
    <source>
        <dbReference type="ARBA" id="ARBA00005019"/>
    </source>
</evidence>
<evidence type="ECO:0000313" key="16">
    <source>
        <dbReference type="EMBL" id="SEH39973.1"/>
    </source>
</evidence>
<evidence type="ECO:0000256" key="14">
    <source>
        <dbReference type="HAMAP-Rule" id="MF_00244"/>
    </source>
</evidence>
<dbReference type="InterPro" id="IPR004821">
    <property type="entry name" value="Cyt_trans-like"/>
</dbReference>
<sequence>MKIGIYGGSFNPVHNGHIHLANTAVEEFGLDRLYLLPSKKSPHRSSAEYAPDEDRLEMLRLAAKANDKLFVSDYEIKSDRVSYTIYTVEHFRSVFPDDELFLLVGSDMLLSFDTWYHFEEILANVTLCVVSRESGDIGQLKKKAEELGKFGKILVSEAAPTVISSTEVRKKIAKNKDFSCYLDENVVQYIRLKGLYSVRGEGKLLYNPDEKKKYLKNCLSAKRFTHSMNVAAECRKLAEKYGEDPDKAYFAGLLHDICKEMPDDVQKELVMSSGYTVCREELETRSLWHGIAGAFFIKKEFGVEDIDILNSIRFHTVGRAGMSRLEEIVYMGDLISAERDYKDVDKMRKLAYADLNAAMREAFAFSMKSVIKKGGVIPICTAEGYNFYTRLLKEEKNDSNLKRGLK</sequence>
<keyword evidence="11 14" id="KW-0520">NAD</keyword>
<gene>
    <name evidence="14" type="primary">nadD</name>
    <name evidence="16" type="ORF">SAMN02910265_00374</name>
</gene>
<dbReference type="OrthoDB" id="5295945at2"/>
<dbReference type="InterPro" id="IPR006674">
    <property type="entry name" value="HD_domain"/>
</dbReference>
<organism evidence="16 17">
    <name type="scientific">Ruminococcus flavefaciens</name>
    <dbReference type="NCBI Taxonomy" id="1265"/>
    <lineage>
        <taxon>Bacteria</taxon>
        <taxon>Bacillati</taxon>
        <taxon>Bacillota</taxon>
        <taxon>Clostridia</taxon>
        <taxon>Eubacteriales</taxon>
        <taxon>Oscillospiraceae</taxon>
        <taxon>Ruminococcus</taxon>
    </lineage>
</organism>
<dbReference type="EMBL" id="FNWV01000001">
    <property type="protein sequence ID" value="SEH39973.1"/>
    <property type="molecule type" value="Genomic_DNA"/>
</dbReference>
<dbReference type="NCBIfam" id="TIGR00277">
    <property type="entry name" value="HDIG"/>
    <property type="match status" value="1"/>
</dbReference>
<protein>
    <recommendedName>
        <fullName evidence="14">Probable nicotinate-nucleotide adenylyltransferase</fullName>
        <ecNumber evidence="14">2.7.7.18</ecNumber>
    </recommendedName>
    <alternativeName>
        <fullName evidence="14">Deamido-NAD(+) diphosphorylase</fullName>
    </alternativeName>
    <alternativeName>
        <fullName evidence="14">Deamido-NAD(+) pyrophosphorylase</fullName>
    </alternativeName>
    <alternativeName>
        <fullName evidence="14">Nicotinate mononucleotide adenylyltransferase</fullName>
        <shortName evidence="14">NaMN adenylyltransferase</shortName>
    </alternativeName>
</protein>
<dbReference type="CDD" id="cd00077">
    <property type="entry name" value="HDc"/>
    <property type="match status" value="1"/>
</dbReference>
<dbReference type="SUPFAM" id="SSF109604">
    <property type="entry name" value="HD-domain/PDEase-like"/>
    <property type="match status" value="1"/>
</dbReference>
<dbReference type="RefSeq" id="WP_074714198.1">
    <property type="nucleotide sequence ID" value="NZ_FNWV01000001.1"/>
</dbReference>
<dbReference type="Proteomes" id="UP000183190">
    <property type="component" value="Unassembled WGS sequence"/>
</dbReference>
<keyword evidence="9 14" id="KW-0067">ATP-binding</keyword>
<comment type="function">
    <text evidence="1 14">Catalyzes the reversible adenylation of nicotinate mononucleotide (NaMN) to nicotinic acid adenine dinucleotide (NaAD).</text>
</comment>
<keyword evidence="4 14" id="KW-0808">Transferase</keyword>
<dbReference type="Pfam" id="PF01467">
    <property type="entry name" value="CTP_transf_like"/>
    <property type="match status" value="1"/>
</dbReference>
<keyword evidence="6" id="KW-0479">Metal-binding</keyword>
<comment type="similarity">
    <text evidence="14">Belongs to the NadD family.</text>
</comment>
<dbReference type="UniPathway" id="UPA00253">
    <property type="reaction ID" value="UER00332"/>
</dbReference>
<dbReference type="PANTHER" id="PTHR39321">
    <property type="entry name" value="NICOTINATE-NUCLEOTIDE ADENYLYLTRANSFERASE-RELATED"/>
    <property type="match status" value="1"/>
</dbReference>
<keyword evidence="3 14" id="KW-0662">Pyridine nucleotide biosynthesis</keyword>
<evidence type="ECO:0000256" key="9">
    <source>
        <dbReference type="ARBA" id="ARBA00022840"/>
    </source>
</evidence>
<dbReference type="InterPro" id="IPR014729">
    <property type="entry name" value="Rossmann-like_a/b/a_fold"/>
</dbReference>
<dbReference type="GO" id="GO:0005524">
    <property type="term" value="F:ATP binding"/>
    <property type="evidence" value="ECO:0007669"/>
    <property type="project" value="UniProtKB-KW"/>
</dbReference>
<dbReference type="InterPro" id="IPR006675">
    <property type="entry name" value="HDIG_dom"/>
</dbReference>
<dbReference type="GO" id="GO:0008803">
    <property type="term" value="F:bis(5'-nucleosyl)-tetraphosphatase (symmetrical) activity"/>
    <property type="evidence" value="ECO:0007669"/>
    <property type="project" value="UniProtKB-EC"/>
</dbReference>
<evidence type="ECO:0000256" key="1">
    <source>
        <dbReference type="ARBA" id="ARBA00002324"/>
    </source>
</evidence>
<evidence type="ECO:0000256" key="13">
    <source>
        <dbReference type="ARBA" id="ARBA00049417"/>
    </source>
</evidence>
<dbReference type="NCBIfam" id="TIGR00125">
    <property type="entry name" value="cyt_tran_rel"/>
    <property type="match status" value="1"/>
</dbReference>
<dbReference type="NCBIfam" id="NF000840">
    <property type="entry name" value="PRK00071.1-3"/>
    <property type="match status" value="1"/>
</dbReference>
<reference evidence="16 17" key="1">
    <citation type="submission" date="2016-10" db="EMBL/GenBank/DDBJ databases">
        <authorList>
            <person name="de Groot N.N."/>
        </authorList>
    </citation>
    <scope>NUCLEOTIDE SEQUENCE [LARGE SCALE GENOMIC DNA]</scope>
    <source>
        <strain evidence="16 17">YAD2003</strain>
    </source>
</reference>
<comment type="pathway">
    <text evidence="2 14">Cofactor biosynthesis; NAD(+) biosynthesis; deamido-NAD(+) from nicotinate D-ribonucleotide: step 1/1.</text>
</comment>
<dbReference type="PROSITE" id="PS51831">
    <property type="entry name" value="HD"/>
    <property type="match status" value="1"/>
</dbReference>
<dbReference type="SUPFAM" id="SSF52374">
    <property type="entry name" value="Nucleotidylyl transferase"/>
    <property type="match status" value="1"/>
</dbReference>
<dbReference type="NCBIfam" id="NF005519">
    <property type="entry name" value="PRK07152.1"/>
    <property type="match status" value="1"/>
</dbReference>
<dbReference type="Gene3D" id="1.10.3210.10">
    <property type="entry name" value="Hypothetical protein af1432"/>
    <property type="match status" value="1"/>
</dbReference>
<evidence type="ECO:0000256" key="4">
    <source>
        <dbReference type="ARBA" id="ARBA00022679"/>
    </source>
</evidence>
<dbReference type="PANTHER" id="PTHR39321:SF3">
    <property type="entry name" value="PHOSPHOPANTETHEINE ADENYLYLTRANSFERASE"/>
    <property type="match status" value="1"/>
</dbReference>
<dbReference type="NCBIfam" id="TIGR00482">
    <property type="entry name" value="nicotinate (nicotinamide) nucleotide adenylyltransferase"/>
    <property type="match status" value="1"/>
</dbReference>
<feature type="domain" description="HD" evidence="15">
    <location>
        <begin position="223"/>
        <end position="338"/>
    </location>
</feature>
<name>A0A1H6HV31_RUMFL</name>
<comment type="catalytic activity">
    <reaction evidence="12 14">
        <text>nicotinate beta-D-ribonucleotide + ATP + H(+) = deamido-NAD(+) + diphosphate</text>
        <dbReference type="Rhea" id="RHEA:22860"/>
        <dbReference type="ChEBI" id="CHEBI:15378"/>
        <dbReference type="ChEBI" id="CHEBI:30616"/>
        <dbReference type="ChEBI" id="CHEBI:33019"/>
        <dbReference type="ChEBI" id="CHEBI:57502"/>
        <dbReference type="ChEBI" id="CHEBI:58437"/>
        <dbReference type="EC" id="2.7.7.18"/>
    </reaction>
</comment>
<dbReference type="HAMAP" id="MF_00244">
    <property type="entry name" value="NaMN_adenylyltr"/>
    <property type="match status" value="1"/>
</dbReference>
<keyword evidence="5 14" id="KW-0548">Nucleotidyltransferase</keyword>